<evidence type="ECO:0000313" key="2">
    <source>
        <dbReference type="Proteomes" id="UP001362999"/>
    </source>
</evidence>
<dbReference type="AlphaFoldDB" id="A0AAW0D1E6"/>
<reference evidence="1 2" key="1">
    <citation type="journal article" date="2024" name="J Genomics">
        <title>Draft genome sequencing and assembly of Favolaschia claudopus CIRM-BRFM 2984 isolated from oak limbs.</title>
        <authorList>
            <person name="Navarro D."/>
            <person name="Drula E."/>
            <person name="Chaduli D."/>
            <person name="Cazenave R."/>
            <person name="Ahrendt S."/>
            <person name="Wang J."/>
            <person name="Lipzen A."/>
            <person name="Daum C."/>
            <person name="Barry K."/>
            <person name="Grigoriev I.V."/>
            <person name="Favel A."/>
            <person name="Rosso M.N."/>
            <person name="Martin F."/>
        </authorList>
    </citation>
    <scope>NUCLEOTIDE SEQUENCE [LARGE SCALE GENOMIC DNA]</scope>
    <source>
        <strain evidence="1 2">CIRM-BRFM 2984</strain>
    </source>
</reference>
<sequence>MLSPSTKTNDLQRGERYIPMDFWEMMEVFNGESKITTAIITYDYSCLSNLGTTDGEVQERAWADLMPSTEVKQMPEGSRRCLLCGKRDFSKPTPHTQDISRSVPGKFVELGMVDDKELPDLEGMSDGDEMNSGVLDGGKGYASTLCICMFRAKL</sequence>
<proteinExistence type="predicted"/>
<evidence type="ECO:0000313" key="1">
    <source>
        <dbReference type="EMBL" id="KAK7046260.1"/>
    </source>
</evidence>
<protein>
    <submittedName>
        <fullName evidence="1">Uncharacterized protein</fullName>
    </submittedName>
</protein>
<organism evidence="1 2">
    <name type="scientific">Favolaschia claudopus</name>
    <dbReference type="NCBI Taxonomy" id="2862362"/>
    <lineage>
        <taxon>Eukaryota</taxon>
        <taxon>Fungi</taxon>
        <taxon>Dikarya</taxon>
        <taxon>Basidiomycota</taxon>
        <taxon>Agaricomycotina</taxon>
        <taxon>Agaricomycetes</taxon>
        <taxon>Agaricomycetidae</taxon>
        <taxon>Agaricales</taxon>
        <taxon>Marasmiineae</taxon>
        <taxon>Mycenaceae</taxon>
        <taxon>Favolaschia</taxon>
    </lineage>
</organism>
<dbReference type="EMBL" id="JAWWNJ010000010">
    <property type="protein sequence ID" value="KAK7046260.1"/>
    <property type="molecule type" value="Genomic_DNA"/>
</dbReference>
<dbReference type="Proteomes" id="UP001362999">
    <property type="component" value="Unassembled WGS sequence"/>
</dbReference>
<gene>
    <name evidence="1" type="ORF">R3P38DRAFT_3175540</name>
</gene>
<comment type="caution">
    <text evidence="1">The sequence shown here is derived from an EMBL/GenBank/DDBJ whole genome shotgun (WGS) entry which is preliminary data.</text>
</comment>
<name>A0AAW0D1E6_9AGAR</name>
<accession>A0AAW0D1E6</accession>
<keyword evidence="2" id="KW-1185">Reference proteome</keyword>